<reference evidence="1" key="1">
    <citation type="submission" date="2019-01" db="EMBL/GenBank/DDBJ databases">
        <title>Draft genome sequences of three monokaryotic isolates of the white-rot basidiomycete fungus Dichomitus squalens.</title>
        <authorList>
            <consortium name="DOE Joint Genome Institute"/>
            <person name="Lopez S.C."/>
            <person name="Andreopoulos B."/>
            <person name="Pangilinan J."/>
            <person name="Lipzen A."/>
            <person name="Riley R."/>
            <person name="Ahrendt S."/>
            <person name="Ng V."/>
            <person name="Barry K."/>
            <person name="Daum C."/>
            <person name="Grigoriev I.V."/>
            <person name="Hilden K.S."/>
            <person name="Makela M.R."/>
            <person name="de Vries R.P."/>
        </authorList>
    </citation>
    <scope>NUCLEOTIDE SEQUENCE [LARGE SCALE GENOMIC DNA]</scope>
    <source>
        <strain evidence="1">OM18370.1</strain>
    </source>
</reference>
<organism evidence="1">
    <name type="scientific">Dichomitus squalens</name>
    <dbReference type="NCBI Taxonomy" id="114155"/>
    <lineage>
        <taxon>Eukaryota</taxon>
        <taxon>Fungi</taxon>
        <taxon>Dikarya</taxon>
        <taxon>Basidiomycota</taxon>
        <taxon>Agaricomycotina</taxon>
        <taxon>Agaricomycetes</taxon>
        <taxon>Polyporales</taxon>
        <taxon>Polyporaceae</taxon>
        <taxon>Dichomitus</taxon>
    </lineage>
</organism>
<accession>A0A4Q9N7G7</accession>
<gene>
    <name evidence="1" type="ORF">BD311DRAFT_745908</name>
</gene>
<sequence>MFVPARTVAAPPWGVHMPLHGSHCHLYGARPGRRGAGDYPGATAIIDPGPPNLTYVFIASLFRATGNYLGLRTVGSFVYTRCCSCIPYSYVVRSLSFVSTYAPSFLCPRLYILCCSLISHSRPLGSGYPRLCYSHYLSLSIFFQNHAYTSHDGPGPECGHVWRRASAVPAR</sequence>
<dbReference type="AlphaFoldDB" id="A0A4Q9N7G7"/>
<evidence type="ECO:0000313" key="1">
    <source>
        <dbReference type="EMBL" id="TBU35292.1"/>
    </source>
</evidence>
<name>A0A4Q9N7G7_9APHY</name>
<proteinExistence type="predicted"/>
<protein>
    <submittedName>
        <fullName evidence="1">Uncharacterized protein</fullName>
    </submittedName>
</protein>
<dbReference type="Proteomes" id="UP000292957">
    <property type="component" value="Unassembled WGS sequence"/>
</dbReference>
<dbReference type="EMBL" id="ML143387">
    <property type="protein sequence ID" value="TBU35292.1"/>
    <property type="molecule type" value="Genomic_DNA"/>
</dbReference>